<gene>
    <name evidence="2" type="ORF">JBS370_LOCUS22671</name>
</gene>
<evidence type="ECO:0000313" key="3">
    <source>
        <dbReference type="Proteomes" id="UP000663836"/>
    </source>
</evidence>
<evidence type="ECO:0000313" key="2">
    <source>
        <dbReference type="EMBL" id="CAF3935014.1"/>
    </source>
</evidence>
<dbReference type="AlphaFoldDB" id="A0A819JLR9"/>
<name>A0A819JLR9_9BILA</name>
<protein>
    <submittedName>
        <fullName evidence="2">Uncharacterized protein</fullName>
    </submittedName>
</protein>
<organism evidence="2 3">
    <name type="scientific">Rotaria sordida</name>
    <dbReference type="NCBI Taxonomy" id="392033"/>
    <lineage>
        <taxon>Eukaryota</taxon>
        <taxon>Metazoa</taxon>
        <taxon>Spiralia</taxon>
        <taxon>Gnathifera</taxon>
        <taxon>Rotifera</taxon>
        <taxon>Eurotatoria</taxon>
        <taxon>Bdelloidea</taxon>
        <taxon>Philodinida</taxon>
        <taxon>Philodinidae</taxon>
        <taxon>Rotaria</taxon>
    </lineage>
</organism>
<dbReference type="Proteomes" id="UP000663836">
    <property type="component" value="Unassembled WGS sequence"/>
</dbReference>
<dbReference type="EMBL" id="CAJOBD010003206">
    <property type="protein sequence ID" value="CAF3935014.1"/>
    <property type="molecule type" value="Genomic_DNA"/>
</dbReference>
<reference evidence="2" key="1">
    <citation type="submission" date="2021-02" db="EMBL/GenBank/DDBJ databases">
        <authorList>
            <person name="Nowell W R."/>
        </authorList>
    </citation>
    <scope>NUCLEOTIDE SEQUENCE</scope>
</reference>
<evidence type="ECO:0000256" key="1">
    <source>
        <dbReference type="SAM" id="MobiDB-lite"/>
    </source>
</evidence>
<feature type="region of interest" description="Disordered" evidence="1">
    <location>
        <begin position="25"/>
        <end position="54"/>
    </location>
</feature>
<comment type="caution">
    <text evidence="2">The sequence shown here is derived from an EMBL/GenBank/DDBJ whole genome shotgun (WGS) entry which is preliminary data.</text>
</comment>
<sequence length="578" mass="66689">MSAKVEQDSDFQLLAVSESSTNLKARNRSLTSVTTSPSSTSSYSPPLPTFTAPLSPLAKRQRNFSEVSSRQKRRRLCDLNSELDEFVLANNLTINQVIGYLLYQRNYNINKYLANLGHQLYEDKCIQNPSLQNLDLDEALALKYHLNLSRTDMDFVKWFSNDYINVPNRQYIKNHTDDLIPYLTSCRNGKGIYVKDRRQSIQLTIQRLIDVLHSKHINVPNHLSYREKTGHDGAGSMSIYRATENPMSDPNIFCKMFVPLALKDEKSDEILWQNESPNSTFYTRPLLLVAEKENHELFRFCKNDYDTRTGVTSKPLSINDQHFITITHQYINGTSWILKIMSHMRANILSWIIHGKDKQNRISKEKKAMLTIIQDKIGLRLDQCDSTSSTTGGTSTTGGQGRKFFSYEVRDILVSCVPLRHRTTLQKLIQLYSIILRVVSSTQSINILKFNELIMNFKKLLSNEKWIDYTMTVHSLIFHSCELTQRNHGVALGELSEEALESCKKDIRNFREFLSRKCGHIMNLTDVFNRFFIRSDPVIRKIIIDTFTKRQIHSQTSTATSTTLNEDDQILLTLFLQK</sequence>
<feature type="compositionally biased region" description="Low complexity" evidence="1">
    <location>
        <begin position="29"/>
        <end position="44"/>
    </location>
</feature>
<accession>A0A819JLR9</accession>
<proteinExistence type="predicted"/>